<keyword evidence="1" id="KW-0812">Transmembrane</keyword>
<protein>
    <submittedName>
        <fullName evidence="2">Uncharacterized protein</fullName>
    </submittedName>
</protein>
<keyword evidence="1" id="KW-0472">Membrane</keyword>
<feature type="transmembrane region" description="Helical" evidence="1">
    <location>
        <begin position="15"/>
        <end position="35"/>
    </location>
</feature>
<name>A0A8C6FLT4_MOSMO</name>
<dbReference type="Ensembl" id="ENSMMST00000017184.1">
    <property type="protein sequence ID" value="ENSMMSP00000015565.1"/>
    <property type="gene ID" value="ENSMMSG00000011850.1"/>
</dbReference>
<sequence length="101" mass="10791">GRVASFTSVLPPSPLHIVALVITVGVTWIVVSILLGGLGSGFPRIQQLFTSESPDLASIIGHVHNWVLVLLLLHPFIPSRVTSPLISSSILGTYRPGEFLI</sequence>
<evidence type="ECO:0000313" key="2">
    <source>
        <dbReference type="Ensembl" id="ENSMMSP00000015565.1"/>
    </source>
</evidence>
<proteinExistence type="predicted"/>
<keyword evidence="1" id="KW-1133">Transmembrane helix</keyword>
<reference evidence="2" key="2">
    <citation type="submission" date="2025-09" db="UniProtKB">
        <authorList>
            <consortium name="Ensembl"/>
        </authorList>
    </citation>
    <scope>IDENTIFICATION</scope>
</reference>
<dbReference type="Proteomes" id="UP000694544">
    <property type="component" value="Unplaced"/>
</dbReference>
<reference evidence="2" key="1">
    <citation type="submission" date="2025-08" db="UniProtKB">
        <authorList>
            <consortium name="Ensembl"/>
        </authorList>
    </citation>
    <scope>IDENTIFICATION</scope>
</reference>
<keyword evidence="3" id="KW-1185">Reference proteome</keyword>
<dbReference type="AlphaFoldDB" id="A0A8C6FLT4"/>
<accession>A0A8C6FLT4</accession>
<evidence type="ECO:0000256" key="1">
    <source>
        <dbReference type="SAM" id="Phobius"/>
    </source>
</evidence>
<evidence type="ECO:0000313" key="3">
    <source>
        <dbReference type="Proteomes" id="UP000694544"/>
    </source>
</evidence>
<dbReference type="GeneTree" id="ENSGT00950000185382"/>
<organism evidence="2 3">
    <name type="scientific">Moschus moschiferus</name>
    <name type="common">Siberian musk deer</name>
    <name type="synonym">Moschus sibiricus</name>
    <dbReference type="NCBI Taxonomy" id="68415"/>
    <lineage>
        <taxon>Eukaryota</taxon>
        <taxon>Metazoa</taxon>
        <taxon>Chordata</taxon>
        <taxon>Craniata</taxon>
        <taxon>Vertebrata</taxon>
        <taxon>Euteleostomi</taxon>
        <taxon>Mammalia</taxon>
        <taxon>Eutheria</taxon>
        <taxon>Laurasiatheria</taxon>
        <taxon>Artiodactyla</taxon>
        <taxon>Ruminantia</taxon>
        <taxon>Pecora</taxon>
        <taxon>Moschidae</taxon>
        <taxon>Moschus</taxon>
    </lineage>
</organism>